<comment type="caution">
    <text evidence="10">The sequence shown here is derived from an EMBL/GenBank/DDBJ whole genome shotgun (WGS) entry which is preliminary data.</text>
</comment>
<feature type="domain" description="AAA+ ATPase" evidence="9">
    <location>
        <begin position="12"/>
        <end position="159"/>
    </location>
</feature>
<dbReference type="Pfam" id="PF05970">
    <property type="entry name" value="PIF1"/>
    <property type="match status" value="1"/>
</dbReference>
<gene>
    <name evidence="10" type="ORF">A2544_01010</name>
</gene>
<dbReference type="InterPro" id="IPR027417">
    <property type="entry name" value="P-loop_NTPase"/>
</dbReference>
<dbReference type="InterPro" id="IPR051055">
    <property type="entry name" value="PIF1_helicase"/>
</dbReference>
<dbReference type="Pfam" id="PF21530">
    <property type="entry name" value="Pif1_2B_dom"/>
    <property type="match status" value="1"/>
</dbReference>
<keyword evidence="7" id="KW-0234">DNA repair</keyword>
<dbReference type="CDD" id="cd18037">
    <property type="entry name" value="DEXSc_Pif1_like"/>
    <property type="match status" value="1"/>
</dbReference>
<keyword evidence="4" id="KW-0347">Helicase</keyword>
<dbReference type="PANTHER" id="PTHR47642">
    <property type="entry name" value="ATP-DEPENDENT DNA HELICASE"/>
    <property type="match status" value="1"/>
</dbReference>
<keyword evidence="8" id="KW-0413">Isomerase</keyword>
<dbReference type="InterPro" id="IPR049163">
    <property type="entry name" value="Pif1-like_2B_dom"/>
</dbReference>
<evidence type="ECO:0000256" key="1">
    <source>
        <dbReference type="ARBA" id="ARBA00022741"/>
    </source>
</evidence>
<keyword evidence="1" id="KW-0547">Nucleotide-binding</keyword>
<dbReference type="InterPro" id="IPR010285">
    <property type="entry name" value="DNA_helicase_pif1-like_DEAD"/>
</dbReference>
<dbReference type="SMART" id="SM00382">
    <property type="entry name" value="AAA"/>
    <property type="match status" value="1"/>
</dbReference>
<evidence type="ECO:0000256" key="8">
    <source>
        <dbReference type="ARBA" id="ARBA00023235"/>
    </source>
</evidence>
<dbReference type="GO" id="GO:0000723">
    <property type="term" value="P:telomere maintenance"/>
    <property type="evidence" value="ECO:0007669"/>
    <property type="project" value="InterPro"/>
</dbReference>
<sequence length="462" mass="52019">MTQKQALEILKTGANVFLSGEPGSGKTYTVNQYVSYLRSRKVEVAITASTGIAATHIGGMTIHSWSGIGIKRNLDKYELDRIASNERIAKRIRSSKALIIDEVSMLGPRTLSMVDMVCREVKQSDQAFGGLQVLLVGDFFQLPPVVRRGESEFQKTLIEEATARFAYDAPCWLTTGFITCYLTEQYRQDDRNFLSILSAIRHNAYNDTHHSHIEKRRVTSENAPDDIPRLFSHNEEVERVNDQELAKISEKERIFEMTSQGASSLVATLKKGCLSPEVLRLKVGAKVMFTKNNPQAGFVNGTLGEVRELNSFGSPVIRTRNNRSIIVEPMAWTVEEGGSVRARITQVPLRLAWAITVHKSQGMSLDEAVMDLTDVFEFGQGYVALSRVRRLSGLYLLGWNKQTFQVHPEVLEKDIEFRKGSKVAREAFEKISPDELAQMHKNFIRAVGGRLTDKKQKTKYEI</sequence>
<evidence type="ECO:0000256" key="4">
    <source>
        <dbReference type="ARBA" id="ARBA00022806"/>
    </source>
</evidence>
<dbReference type="Gene3D" id="3.40.50.300">
    <property type="entry name" value="P-loop containing nucleotide triphosphate hydrolases"/>
    <property type="match status" value="2"/>
</dbReference>
<keyword evidence="3" id="KW-0378">Hydrolase</keyword>
<evidence type="ECO:0000313" key="10">
    <source>
        <dbReference type="EMBL" id="OHB16576.1"/>
    </source>
</evidence>
<dbReference type="SUPFAM" id="SSF52540">
    <property type="entry name" value="P-loop containing nucleoside triphosphate hydrolases"/>
    <property type="match status" value="2"/>
</dbReference>
<dbReference type="GO" id="GO:0003678">
    <property type="term" value="F:DNA helicase activity"/>
    <property type="evidence" value="ECO:0007669"/>
    <property type="project" value="InterPro"/>
</dbReference>
<dbReference type="Proteomes" id="UP000176868">
    <property type="component" value="Unassembled WGS sequence"/>
</dbReference>
<dbReference type="AlphaFoldDB" id="A0A1G2V4M3"/>
<dbReference type="InterPro" id="IPR003593">
    <property type="entry name" value="AAA+_ATPase"/>
</dbReference>
<keyword evidence="2" id="KW-0227">DNA damage</keyword>
<keyword evidence="6" id="KW-0238">DNA-binding</keyword>
<reference evidence="10 11" key="1">
    <citation type="journal article" date="2016" name="Nat. Commun.">
        <title>Thousands of microbial genomes shed light on interconnected biogeochemical processes in an aquifer system.</title>
        <authorList>
            <person name="Anantharaman K."/>
            <person name="Brown C.T."/>
            <person name="Hug L.A."/>
            <person name="Sharon I."/>
            <person name="Castelle C.J."/>
            <person name="Probst A.J."/>
            <person name="Thomas B.C."/>
            <person name="Singh A."/>
            <person name="Wilkins M.J."/>
            <person name="Karaoz U."/>
            <person name="Brodie E.L."/>
            <person name="Williams K.H."/>
            <person name="Hubbard S.S."/>
            <person name="Banfield J.F."/>
        </authorList>
    </citation>
    <scope>NUCLEOTIDE SEQUENCE [LARGE SCALE GENOMIC DNA]</scope>
</reference>
<evidence type="ECO:0000256" key="6">
    <source>
        <dbReference type="ARBA" id="ARBA00023125"/>
    </source>
</evidence>
<evidence type="ECO:0000256" key="3">
    <source>
        <dbReference type="ARBA" id="ARBA00022801"/>
    </source>
</evidence>
<name>A0A1G2V4M3_9BACT</name>
<evidence type="ECO:0000313" key="11">
    <source>
        <dbReference type="Proteomes" id="UP000176868"/>
    </source>
</evidence>
<accession>A0A1G2V4M3</accession>
<proteinExistence type="predicted"/>
<dbReference type="PANTHER" id="PTHR47642:SF5">
    <property type="entry name" value="ATP-DEPENDENT DNA HELICASE"/>
    <property type="match status" value="1"/>
</dbReference>
<protein>
    <recommendedName>
        <fullName evidence="9">AAA+ ATPase domain-containing protein</fullName>
    </recommendedName>
</protein>
<organism evidence="10 11">
    <name type="scientific">Candidatus Zambryskibacteria bacterium RIFOXYD2_FULL_43_10</name>
    <dbReference type="NCBI Taxonomy" id="1802782"/>
    <lineage>
        <taxon>Bacteria</taxon>
        <taxon>Candidatus Zambryskiibacteriota</taxon>
    </lineage>
</organism>
<dbReference type="STRING" id="1802782.A2544_01010"/>
<dbReference type="EMBL" id="MHWZ01000039">
    <property type="protein sequence ID" value="OHB16576.1"/>
    <property type="molecule type" value="Genomic_DNA"/>
</dbReference>
<evidence type="ECO:0000256" key="7">
    <source>
        <dbReference type="ARBA" id="ARBA00023204"/>
    </source>
</evidence>
<evidence type="ECO:0000256" key="2">
    <source>
        <dbReference type="ARBA" id="ARBA00022763"/>
    </source>
</evidence>
<evidence type="ECO:0000259" key="9">
    <source>
        <dbReference type="SMART" id="SM00382"/>
    </source>
</evidence>
<dbReference type="GO" id="GO:0006281">
    <property type="term" value="P:DNA repair"/>
    <property type="evidence" value="ECO:0007669"/>
    <property type="project" value="InterPro"/>
</dbReference>
<dbReference type="CDD" id="cd18809">
    <property type="entry name" value="SF1_C_RecD"/>
    <property type="match status" value="1"/>
</dbReference>
<keyword evidence="5" id="KW-0067">ATP-binding</keyword>
<evidence type="ECO:0000256" key="5">
    <source>
        <dbReference type="ARBA" id="ARBA00022840"/>
    </source>
</evidence>